<dbReference type="PANTHER" id="PTHR15131">
    <property type="entry name" value="SMALL NUCLEAR RNA ACTIVATING COMPLEX, POLYPEPTIDE 1"/>
    <property type="match status" value="1"/>
</dbReference>
<name>A0AAU9JNE2_9CILI</name>
<dbReference type="Pfam" id="PF09808">
    <property type="entry name" value="SNAPC1"/>
    <property type="match status" value="1"/>
</dbReference>
<accession>A0AAU9JNE2</accession>
<dbReference type="InterPro" id="IPR019188">
    <property type="entry name" value="SNAPC1"/>
</dbReference>
<proteinExistence type="predicted"/>
<dbReference type="GO" id="GO:0043565">
    <property type="term" value="F:sequence-specific DNA binding"/>
    <property type="evidence" value="ECO:0007669"/>
    <property type="project" value="TreeGrafter"/>
</dbReference>
<comment type="caution">
    <text evidence="1">The sequence shown here is derived from an EMBL/GenBank/DDBJ whole genome shotgun (WGS) entry which is preliminary data.</text>
</comment>
<evidence type="ECO:0000313" key="1">
    <source>
        <dbReference type="EMBL" id="CAG9322393.1"/>
    </source>
</evidence>
<reference evidence="1" key="1">
    <citation type="submission" date="2021-09" db="EMBL/GenBank/DDBJ databases">
        <authorList>
            <consortium name="AG Swart"/>
            <person name="Singh M."/>
            <person name="Singh A."/>
            <person name="Seah K."/>
            <person name="Emmerich C."/>
        </authorList>
    </citation>
    <scope>NUCLEOTIDE SEQUENCE</scope>
    <source>
        <strain evidence="1">ATCC30299</strain>
    </source>
</reference>
<dbReference type="Proteomes" id="UP001162131">
    <property type="component" value="Unassembled WGS sequence"/>
</dbReference>
<gene>
    <name evidence="1" type="ORF">BSTOLATCC_MIC31528</name>
</gene>
<evidence type="ECO:0000313" key="2">
    <source>
        <dbReference type="Proteomes" id="UP001162131"/>
    </source>
</evidence>
<dbReference type="AlphaFoldDB" id="A0AAU9JNE2"/>
<keyword evidence="2" id="KW-1185">Reference proteome</keyword>
<dbReference type="EMBL" id="CAJZBQ010000032">
    <property type="protein sequence ID" value="CAG9322393.1"/>
    <property type="molecule type" value="Genomic_DNA"/>
</dbReference>
<dbReference type="GO" id="GO:0019185">
    <property type="term" value="C:snRNA-activating protein complex"/>
    <property type="evidence" value="ECO:0007669"/>
    <property type="project" value="TreeGrafter"/>
</dbReference>
<sequence length="257" mass="29626">MEFSDILESEHSPCCLLQDRELALVEDLQIILNQGDFSSFQNFKEYWKANNLSLIHHSLNPKENKSEFYQIIWGILFNYMKHPDFEIKALYVLYTLYFTQNSKKININIDIKTANLLIEISKRDKISHEMISQLAKGDAFSLGALVGLKTILLNKRGLPVKRDLSKISTLNSEMEISLEIPMFDCEEANNLSMQYSYSKQNIIQLISDYPQYFKNESLPENLLASHFSPNNLQMLSLATPTFPIIIDSKLKSLSKDT</sequence>
<dbReference type="GO" id="GO:0042795">
    <property type="term" value="P:snRNA transcription by RNA polymerase II"/>
    <property type="evidence" value="ECO:0007669"/>
    <property type="project" value="TreeGrafter"/>
</dbReference>
<dbReference type="GO" id="GO:0042796">
    <property type="term" value="P:snRNA transcription by RNA polymerase III"/>
    <property type="evidence" value="ECO:0007669"/>
    <property type="project" value="TreeGrafter"/>
</dbReference>
<dbReference type="PANTHER" id="PTHR15131:SF3">
    <property type="entry name" value="SNRNA-ACTIVATING PROTEIN COMPLEX SUBUNIT 1"/>
    <property type="match status" value="1"/>
</dbReference>
<protein>
    <submittedName>
        <fullName evidence="1">Uncharacterized protein</fullName>
    </submittedName>
</protein>
<organism evidence="1 2">
    <name type="scientific">Blepharisma stoltei</name>
    <dbReference type="NCBI Taxonomy" id="1481888"/>
    <lineage>
        <taxon>Eukaryota</taxon>
        <taxon>Sar</taxon>
        <taxon>Alveolata</taxon>
        <taxon>Ciliophora</taxon>
        <taxon>Postciliodesmatophora</taxon>
        <taxon>Heterotrichea</taxon>
        <taxon>Heterotrichida</taxon>
        <taxon>Blepharismidae</taxon>
        <taxon>Blepharisma</taxon>
    </lineage>
</organism>